<proteinExistence type="predicted"/>
<dbReference type="AlphaFoldDB" id="A0AAX4JDD1"/>
<reference evidence="1" key="1">
    <citation type="journal article" date="2024" name="BMC Genomics">
        <title>Functional annotation of a divergent genome using sequence and structure-based similarity.</title>
        <authorList>
            <person name="Svedberg D."/>
            <person name="Winiger R.R."/>
            <person name="Berg A."/>
            <person name="Sharma H."/>
            <person name="Tellgren-Roth C."/>
            <person name="Debrunner-Vossbrinck B.A."/>
            <person name="Vossbrinck C.R."/>
            <person name="Barandun J."/>
        </authorList>
    </citation>
    <scope>NUCLEOTIDE SEQUENCE</scope>
    <source>
        <strain evidence="1">Illinois isolate</strain>
    </source>
</reference>
<evidence type="ECO:0000313" key="2">
    <source>
        <dbReference type="Proteomes" id="UP001334084"/>
    </source>
</evidence>
<sequence length="254" mass="30038">MKDLHRILDYKSEKPLVWNSNIKILDITSHNIKTLEPFTAEEKYLIFKRKIIAPLIRPQKYYQKKNIKQFEDDRWLIKSKDDVILGPYTKSEMQEKINNNELVGTKIKRDYDRDFINYEIINEIPDFLNSQKLNDIFDTKDLESSKIEDAQPFNDNKHVENNKFVVGDRNGFFKCTEYLKYKKIPCKIEVLIKKLYGKDREASVNLIGILTNLKMEDCERLVELIILESGNSVIVDSNGFIKAHNKYTKKKSYE</sequence>
<dbReference type="KEGG" id="vnx:VNE69_07071"/>
<dbReference type="EMBL" id="CP142732">
    <property type="protein sequence ID" value="WUR04002.1"/>
    <property type="molecule type" value="Genomic_DNA"/>
</dbReference>
<keyword evidence="2" id="KW-1185">Reference proteome</keyword>
<dbReference type="Proteomes" id="UP001334084">
    <property type="component" value="Chromosome 7"/>
</dbReference>
<dbReference type="RefSeq" id="XP_065330147.1">
    <property type="nucleotide sequence ID" value="XM_065474075.1"/>
</dbReference>
<gene>
    <name evidence="1" type="ORF">VNE69_07071</name>
</gene>
<evidence type="ECO:0000313" key="1">
    <source>
        <dbReference type="EMBL" id="WUR04002.1"/>
    </source>
</evidence>
<organism evidence="1 2">
    <name type="scientific">Vairimorpha necatrix</name>
    <dbReference type="NCBI Taxonomy" id="6039"/>
    <lineage>
        <taxon>Eukaryota</taxon>
        <taxon>Fungi</taxon>
        <taxon>Fungi incertae sedis</taxon>
        <taxon>Microsporidia</taxon>
        <taxon>Nosematidae</taxon>
        <taxon>Vairimorpha</taxon>
    </lineage>
</organism>
<protein>
    <submittedName>
        <fullName evidence="1">Uncharacterized protein</fullName>
    </submittedName>
</protein>
<accession>A0AAX4JDD1</accession>
<name>A0AAX4JDD1_9MICR</name>
<dbReference type="GeneID" id="90541827"/>